<dbReference type="Gene3D" id="3.40.50.1980">
    <property type="entry name" value="Nitrogenase molybdenum iron protein domain"/>
    <property type="match status" value="2"/>
</dbReference>
<evidence type="ECO:0000313" key="5">
    <source>
        <dbReference type="Proteomes" id="UP001501581"/>
    </source>
</evidence>
<comment type="similarity">
    <text evidence="1">Belongs to the bacterial solute-binding protein 8 family.</text>
</comment>
<keyword evidence="5" id="KW-1185">Reference proteome</keyword>
<dbReference type="Pfam" id="PF01497">
    <property type="entry name" value="Peripla_BP_2"/>
    <property type="match status" value="1"/>
</dbReference>
<dbReference type="PANTHER" id="PTHR30535">
    <property type="entry name" value="VITAMIN B12-BINDING PROTEIN"/>
    <property type="match status" value="1"/>
</dbReference>
<dbReference type="PROSITE" id="PS50983">
    <property type="entry name" value="FE_B12_PBP"/>
    <property type="match status" value="1"/>
</dbReference>
<dbReference type="RefSeq" id="WP_343990674.1">
    <property type="nucleotide sequence ID" value="NZ_BAAALG010000001.1"/>
</dbReference>
<feature type="region of interest" description="Disordered" evidence="2">
    <location>
        <begin position="27"/>
        <end position="48"/>
    </location>
</feature>
<dbReference type="SUPFAM" id="SSF53807">
    <property type="entry name" value="Helical backbone' metal receptor"/>
    <property type="match status" value="1"/>
</dbReference>
<dbReference type="PANTHER" id="PTHR30535:SF4">
    <property type="entry name" value="HEMIN-BINDING PERIPLASMIC PROTEIN HMUT"/>
    <property type="match status" value="1"/>
</dbReference>
<comment type="caution">
    <text evidence="4">The sequence shown here is derived from an EMBL/GenBank/DDBJ whole genome shotgun (WGS) entry which is preliminary data.</text>
</comment>
<name>A0ABN1TKJ2_9ACTN</name>
<proteinExistence type="inferred from homology"/>
<evidence type="ECO:0000256" key="1">
    <source>
        <dbReference type="ARBA" id="ARBA00008814"/>
    </source>
</evidence>
<sequence length="365" mass="38062">MRRSAVAALSVVVLALSGCGIEVGDKDGGHSEASGPAAPDLDTVTPLSDPRDWQGAVTAVAQDTAVDPVAEDPEPALPVTVTDNQGTKVTIDDTSRILALDIYGTLSRTVYELGLGDSLVGRDVSTSFPEAADLPLVTKGGHDLNAESILDLDPTLIITDTSLGPWDVILQMRESGIPVVVVDSTRSVGNVGSLITSIAQAVGLPDEGKTLVTRTEAQIDAIKAKIADVAPKDDSQKLRTIFLYVRGQANVYQLFGEGTGADTLIDALGLYDVAEEIDWKGSRNVTAEALIEAQPDLVFLMSKGLESVGNVDGLLEKVPALASTPAGENERFVAMEDSQILGYGPLTASVLNALGVAVYAPEAIS</sequence>
<organism evidence="4 5">
    <name type="scientific">Nocardioides dubius</name>
    <dbReference type="NCBI Taxonomy" id="317019"/>
    <lineage>
        <taxon>Bacteria</taxon>
        <taxon>Bacillati</taxon>
        <taxon>Actinomycetota</taxon>
        <taxon>Actinomycetes</taxon>
        <taxon>Propionibacteriales</taxon>
        <taxon>Nocardioidaceae</taxon>
        <taxon>Nocardioides</taxon>
    </lineage>
</organism>
<evidence type="ECO:0000259" key="3">
    <source>
        <dbReference type="PROSITE" id="PS50983"/>
    </source>
</evidence>
<accession>A0ABN1TKJ2</accession>
<reference evidence="4 5" key="1">
    <citation type="journal article" date="2019" name="Int. J. Syst. Evol. Microbiol.">
        <title>The Global Catalogue of Microorganisms (GCM) 10K type strain sequencing project: providing services to taxonomists for standard genome sequencing and annotation.</title>
        <authorList>
            <consortium name="The Broad Institute Genomics Platform"/>
            <consortium name="The Broad Institute Genome Sequencing Center for Infectious Disease"/>
            <person name="Wu L."/>
            <person name="Ma J."/>
        </authorList>
    </citation>
    <scope>NUCLEOTIDE SEQUENCE [LARGE SCALE GENOMIC DNA]</scope>
    <source>
        <strain evidence="4 5">JCM 13008</strain>
    </source>
</reference>
<dbReference type="PROSITE" id="PS51257">
    <property type="entry name" value="PROKAR_LIPOPROTEIN"/>
    <property type="match status" value="1"/>
</dbReference>
<dbReference type="Proteomes" id="UP001501581">
    <property type="component" value="Unassembled WGS sequence"/>
</dbReference>
<dbReference type="InterPro" id="IPR002491">
    <property type="entry name" value="ABC_transptr_periplasmic_BD"/>
</dbReference>
<gene>
    <name evidence="4" type="ORF">GCM10009668_03290</name>
</gene>
<protein>
    <submittedName>
        <fullName evidence="4">Hemin ABC transporter substrate-binding protein</fullName>
    </submittedName>
</protein>
<feature type="domain" description="Fe/B12 periplasmic-binding" evidence="3">
    <location>
        <begin position="98"/>
        <end position="362"/>
    </location>
</feature>
<dbReference type="EMBL" id="BAAALG010000001">
    <property type="protein sequence ID" value="GAA1091775.1"/>
    <property type="molecule type" value="Genomic_DNA"/>
</dbReference>
<dbReference type="InterPro" id="IPR050902">
    <property type="entry name" value="ABC_Transporter_SBP"/>
</dbReference>
<evidence type="ECO:0000313" key="4">
    <source>
        <dbReference type="EMBL" id="GAA1091775.1"/>
    </source>
</evidence>
<evidence type="ECO:0000256" key="2">
    <source>
        <dbReference type="SAM" id="MobiDB-lite"/>
    </source>
</evidence>